<organism evidence="2 3">
    <name type="scientific">Gossypium arboreum</name>
    <name type="common">Tree cotton</name>
    <name type="synonym">Gossypium nanking</name>
    <dbReference type="NCBI Taxonomy" id="29729"/>
    <lineage>
        <taxon>Eukaryota</taxon>
        <taxon>Viridiplantae</taxon>
        <taxon>Streptophyta</taxon>
        <taxon>Embryophyta</taxon>
        <taxon>Tracheophyta</taxon>
        <taxon>Spermatophyta</taxon>
        <taxon>Magnoliopsida</taxon>
        <taxon>eudicotyledons</taxon>
        <taxon>Gunneridae</taxon>
        <taxon>Pentapetalae</taxon>
        <taxon>rosids</taxon>
        <taxon>malvids</taxon>
        <taxon>Malvales</taxon>
        <taxon>Malvaceae</taxon>
        <taxon>Malvoideae</taxon>
        <taxon>Gossypium</taxon>
    </lineage>
</organism>
<evidence type="ECO:0000313" key="3">
    <source>
        <dbReference type="Proteomes" id="UP001358586"/>
    </source>
</evidence>
<reference evidence="2 3" key="1">
    <citation type="submission" date="2023-03" db="EMBL/GenBank/DDBJ databases">
        <title>WGS of Gossypium arboreum.</title>
        <authorList>
            <person name="Yu D."/>
        </authorList>
    </citation>
    <scope>NUCLEOTIDE SEQUENCE [LARGE SCALE GENOMIC DNA]</scope>
    <source>
        <tissue evidence="2">Leaf</tissue>
    </source>
</reference>
<accession>A0ABR0PF03</accession>
<protein>
    <submittedName>
        <fullName evidence="2">Uncharacterized protein</fullName>
    </submittedName>
</protein>
<sequence length="70" mass="7260">MKSLRIFTTFDSLIFGGMAGAVECVVADMVAWGAGAPGHGLVSEGRAAQVGLGFLSAEWDYWAGVVGLRV</sequence>
<gene>
    <name evidence="2" type="ORF">PVK06_024811</name>
</gene>
<proteinExistence type="predicted"/>
<name>A0ABR0PF03_GOSAR</name>
<feature type="signal peptide" evidence="1">
    <location>
        <begin position="1"/>
        <end position="19"/>
    </location>
</feature>
<evidence type="ECO:0000313" key="2">
    <source>
        <dbReference type="EMBL" id="KAK5819788.1"/>
    </source>
</evidence>
<dbReference type="EMBL" id="JARKNE010000007">
    <property type="protein sequence ID" value="KAK5819788.1"/>
    <property type="molecule type" value="Genomic_DNA"/>
</dbReference>
<comment type="caution">
    <text evidence="2">The sequence shown here is derived from an EMBL/GenBank/DDBJ whole genome shotgun (WGS) entry which is preliminary data.</text>
</comment>
<feature type="chain" id="PRO_5046222848" evidence="1">
    <location>
        <begin position="20"/>
        <end position="70"/>
    </location>
</feature>
<dbReference type="Proteomes" id="UP001358586">
    <property type="component" value="Chromosome 7"/>
</dbReference>
<evidence type="ECO:0000256" key="1">
    <source>
        <dbReference type="SAM" id="SignalP"/>
    </source>
</evidence>
<keyword evidence="3" id="KW-1185">Reference proteome</keyword>
<keyword evidence="1" id="KW-0732">Signal</keyword>